<gene>
    <name evidence="2" type="ORF">GCM10009115_17470</name>
</gene>
<reference evidence="3" key="1">
    <citation type="journal article" date="2019" name="Int. J. Syst. Evol. Microbiol.">
        <title>The Global Catalogue of Microorganisms (GCM) 10K type strain sequencing project: providing services to taxonomists for standard genome sequencing and annotation.</title>
        <authorList>
            <consortium name="The Broad Institute Genomics Platform"/>
            <consortium name="The Broad Institute Genome Sequencing Center for Infectious Disease"/>
            <person name="Wu L."/>
            <person name="Ma J."/>
        </authorList>
    </citation>
    <scope>NUCLEOTIDE SEQUENCE [LARGE SCALE GENOMIC DNA]</scope>
    <source>
        <strain evidence="3">JCM 15910</strain>
    </source>
</reference>
<accession>A0ABP3XG84</accession>
<dbReference type="Proteomes" id="UP001500738">
    <property type="component" value="Unassembled WGS sequence"/>
</dbReference>
<evidence type="ECO:0000313" key="3">
    <source>
        <dbReference type="Proteomes" id="UP001500738"/>
    </source>
</evidence>
<dbReference type="CDD" id="cd02440">
    <property type="entry name" value="AdoMet_MTases"/>
    <property type="match status" value="1"/>
</dbReference>
<organism evidence="2 3">
    <name type="scientific">Sphingopyxis soli</name>
    <dbReference type="NCBI Taxonomy" id="592051"/>
    <lineage>
        <taxon>Bacteria</taxon>
        <taxon>Pseudomonadati</taxon>
        <taxon>Pseudomonadota</taxon>
        <taxon>Alphaproteobacteria</taxon>
        <taxon>Sphingomonadales</taxon>
        <taxon>Sphingomonadaceae</taxon>
        <taxon>Sphingopyxis</taxon>
    </lineage>
</organism>
<evidence type="ECO:0000313" key="2">
    <source>
        <dbReference type="EMBL" id="GAA0864140.1"/>
    </source>
</evidence>
<dbReference type="Pfam" id="PF13489">
    <property type="entry name" value="Methyltransf_23"/>
    <property type="match status" value="1"/>
</dbReference>
<proteinExistence type="predicted"/>
<keyword evidence="3" id="KW-1185">Reference proteome</keyword>
<keyword evidence="1" id="KW-0808">Transferase</keyword>
<dbReference type="InterPro" id="IPR029063">
    <property type="entry name" value="SAM-dependent_MTases_sf"/>
</dbReference>
<dbReference type="SUPFAM" id="SSF53335">
    <property type="entry name" value="S-adenosyl-L-methionine-dependent methyltransferases"/>
    <property type="match status" value="1"/>
</dbReference>
<name>A0ABP3XG84_9SPHN</name>
<protein>
    <submittedName>
        <fullName evidence="2">Uncharacterized protein</fullName>
    </submittedName>
</protein>
<dbReference type="Gene3D" id="3.40.50.150">
    <property type="entry name" value="Vaccinia Virus protein VP39"/>
    <property type="match status" value="1"/>
</dbReference>
<evidence type="ECO:0000256" key="1">
    <source>
        <dbReference type="ARBA" id="ARBA00022679"/>
    </source>
</evidence>
<dbReference type="PANTHER" id="PTHR43861">
    <property type="entry name" value="TRANS-ACONITATE 2-METHYLTRANSFERASE-RELATED"/>
    <property type="match status" value="1"/>
</dbReference>
<dbReference type="EMBL" id="BAAAFE010000007">
    <property type="protein sequence ID" value="GAA0864140.1"/>
    <property type="molecule type" value="Genomic_DNA"/>
</dbReference>
<comment type="caution">
    <text evidence="2">The sequence shown here is derived from an EMBL/GenBank/DDBJ whole genome shotgun (WGS) entry which is preliminary data.</text>
</comment>
<sequence length="278" mass="29927">MHACRSCGLHFGENDQATAIEDAGSVETSPHHFSTLLNQSDRLGAALADLIDRRWSYFTQRLGGEPRHWLEIGPGSGLLSAVVASRGGSWRGCEIDPVMAAEMAGRGLDVVHGDFAAMDPRDLFTPAVAEQGGFDIIFLSQVLEHVRNPDRFLANALAALRPGGMIYVDVPSDDGLTAIIRRLNKWGQSYGEVVPPYHMIAYGSKTLRHALANAGFEDPWISTSAYDDATFGLAHARINPSAKLKSVWRASALLSLGGNLVGMARKPAIDHRGAPPSC</sequence>
<dbReference type="PANTHER" id="PTHR43861:SF3">
    <property type="entry name" value="PUTATIVE (AFU_ORTHOLOGUE AFUA_2G14390)-RELATED"/>
    <property type="match status" value="1"/>
</dbReference>